<feature type="chain" id="PRO_5045995106" description="Lipoprotein" evidence="1">
    <location>
        <begin position="26"/>
        <end position="231"/>
    </location>
</feature>
<name>A0ABS1WPG9_9FLAO</name>
<organism evidence="2 3">
    <name type="scientific">Olleya sediminilitoris</name>
    <dbReference type="NCBI Taxonomy" id="2795739"/>
    <lineage>
        <taxon>Bacteria</taxon>
        <taxon>Pseudomonadati</taxon>
        <taxon>Bacteroidota</taxon>
        <taxon>Flavobacteriia</taxon>
        <taxon>Flavobacteriales</taxon>
        <taxon>Flavobacteriaceae</taxon>
    </lineage>
</organism>
<protein>
    <recommendedName>
        <fullName evidence="4">Lipoprotein</fullName>
    </recommendedName>
</protein>
<dbReference type="RefSeq" id="WP_054851562.1">
    <property type="nucleotide sequence ID" value="NZ_JAEMEF010000016.1"/>
</dbReference>
<comment type="caution">
    <text evidence="2">The sequence shown here is derived from an EMBL/GenBank/DDBJ whole genome shotgun (WGS) entry which is preliminary data.</text>
</comment>
<dbReference type="EMBL" id="JAEMEF010000016">
    <property type="protein sequence ID" value="MBL7560998.1"/>
    <property type="molecule type" value="Genomic_DNA"/>
</dbReference>
<dbReference type="Proteomes" id="UP000605013">
    <property type="component" value="Unassembled WGS sequence"/>
</dbReference>
<keyword evidence="1" id="KW-0732">Signal</keyword>
<proteinExistence type="predicted"/>
<sequence>MSTRILKISLLLIIAFNLSCNTNEAKLEQFKYADQKETITCNTGYDAILKEALYTFESDIINKYDPKQKNKLRAYRAYISNYISNRTALQETVSPHTKAVFDVLKSKKTLWNGKQLNYSSPEVTCIIDNLNDKNLKQTIQSLLSVNSMSSDLFAAPLRSSTAYSRDAYLATFVALDLYYSKLHDIDFSKVDLTANTPKPEPIDFNKTPAKTPLKVKEPINNNIDHTGHNHN</sequence>
<evidence type="ECO:0000313" key="2">
    <source>
        <dbReference type="EMBL" id="MBL7560998.1"/>
    </source>
</evidence>
<keyword evidence="3" id="KW-1185">Reference proteome</keyword>
<feature type="signal peptide" evidence="1">
    <location>
        <begin position="1"/>
        <end position="25"/>
    </location>
</feature>
<evidence type="ECO:0008006" key="4">
    <source>
        <dbReference type="Google" id="ProtNLM"/>
    </source>
</evidence>
<gene>
    <name evidence="2" type="ORF">JAO71_14425</name>
</gene>
<evidence type="ECO:0000313" key="3">
    <source>
        <dbReference type="Proteomes" id="UP000605013"/>
    </source>
</evidence>
<accession>A0ABS1WPG9</accession>
<evidence type="ECO:0000256" key="1">
    <source>
        <dbReference type="SAM" id="SignalP"/>
    </source>
</evidence>
<reference evidence="2 3" key="1">
    <citation type="submission" date="2020-12" db="EMBL/GenBank/DDBJ databases">
        <title>Olleya sediminilitoris sp. nov., isolated from a tidal flat.</title>
        <authorList>
            <person name="Park S."/>
            <person name="Yoon J.-H."/>
        </authorList>
    </citation>
    <scope>NUCLEOTIDE SEQUENCE [LARGE SCALE GENOMIC DNA]</scope>
    <source>
        <strain evidence="2 3">YSTF-M6</strain>
    </source>
</reference>